<dbReference type="Proteomes" id="UP001222087">
    <property type="component" value="Chromosome"/>
</dbReference>
<proteinExistence type="predicted"/>
<dbReference type="EMBL" id="CP119078">
    <property type="protein sequence ID" value="WED43217.1"/>
    <property type="molecule type" value="Genomic_DNA"/>
</dbReference>
<sequence length="181" mass="20071">MKRKDEAQEKRKAEAEVTPIEVDGAPAAAAGGGGAAAPNFGQVQELAEEAMRFLMLRDEQSYLTAIYNLAQECANQINNHGQRASVVVKNIENSMNGAYELNLARVNGLVQFYQRQRAELDRNTLFGMAQDDRLVATIDSLHKYRRTPCSEIIEAVVTDTMVRATRDHGAPLDIDIMSYKP</sequence>
<protein>
    <recommendedName>
        <fullName evidence="4">Substrate of the Dot/Icm secretion system</fullName>
    </recommendedName>
</protein>
<keyword evidence="3" id="KW-1185">Reference proteome</keyword>
<organism evidence="2 3">
    <name type="scientific">Legionella cardiaca</name>
    <dbReference type="NCBI Taxonomy" id="1071983"/>
    <lineage>
        <taxon>Bacteria</taxon>
        <taxon>Pseudomonadati</taxon>
        <taxon>Pseudomonadota</taxon>
        <taxon>Gammaproteobacteria</taxon>
        <taxon>Legionellales</taxon>
        <taxon>Legionellaceae</taxon>
        <taxon>Legionella</taxon>
    </lineage>
</organism>
<dbReference type="RefSeq" id="WP_275089030.1">
    <property type="nucleotide sequence ID" value="NZ_CP119078.1"/>
</dbReference>
<reference evidence="2 3" key="1">
    <citation type="submission" date="2023-02" db="EMBL/GenBank/DDBJ databases">
        <title>Genome Sequence of L. cardiaca H63T.</title>
        <authorList>
            <person name="Lopez A.E."/>
            <person name="Cianciotto N.P."/>
        </authorList>
    </citation>
    <scope>NUCLEOTIDE SEQUENCE [LARGE SCALE GENOMIC DNA]</scope>
    <source>
        <strain evidence="2 3">H63</strain>
    </source>
</reference>
<evidence type="ECO:0000313" key="2">
    <source>
        <dbReference type="EMBL" id="WED43217.1"/>
    </source>
</evidence>
<evidence type="ECO:0000256" key="1">
    <source>
        <dbReference type="SAM" id="MobiDB-lite"/>
    </source>
</evidence>
<name>A0ABY8ARA8_9GAMM</name>
<accession>A0ABY8ARA8</accession>
<feature type="compositionally biased region" description="Basic and acidic residues" evidence="1">
    <location>
        <begin position="1"/>
        <end position="15"/>
    </location>
</feature>
<feature type="region of interest" description="Disordered" evidence="1">
    <location>
        <begin position="1"/>
        <end position="34"/>
    </location>
</feature>
<gene>
    <name evidence="2" type="ORF">PXX05_00125</name>
</gene>
<evidence type="ECO:0008006" key="4">
    <source>
        <dbReference type="Google" id="ProtNLM"/>
    </source>
</evidence>
<evidence type="ECO:0000313" key="3">
    <source>
        <dbReference type="Proteomes" id="UP001222087"/>
    </source>
</evidence>